<name>A0A844HKR1_9RHOB</name>
<gene>
    <name evidence="2" type="ORF">GL300_14940</name>
</gene>
<dbReference type="EMBL" id="WMIG01000008">
    <property type="protein sequence ID" value="MTH60510.1"/>
    <property type="molecule type" value="Genomic_DNA"/>
</dbReference>
<evidence type="ECO:0000313" key="2">
    <source>
        <dbReference type="EMBL" id="MTH60510.1"/>
    </source>
</evidence>
<keyword evidence="3" id="KW-1185">Reference proteome</keyword>
<accession>A0A844HKR1</accession>
<reference evidence="2 3" key="1">
    <citation type="submission" date="2019-11" db="EMBL/GenBank/DDBJ databases">
        <authorList>
            <person name="Dong K."/>
        </authorList>
    </citation>
    <scope>NUCLEOTIDE SEQUENCE [LARGE SCALE GENOMIC DNA]</scope>
    <source>
        <strain evidence="2 3">NBRC 112902</strain>
    </source>
</reference>
<organism evidence="2 3">
    <name type="scientific">Paracoccus litorisediminis</name>
    <dbReference type="NCBI Taxonomy" id="2006130"/>
    <lineage>
        <taxon>Bacteria</taxon>
        <taxon>Pseudomonadati</taxon>
        <taxon>Pseudomonadota</taxon>
        <taxon>Alphaproteobacteria</taxon>
        <taxon>Rhodobacterales</taxon>
        <taxon>Paracoccaceae</taxon>
        <taxon>Paracoccus</taxon>
    </lineage>
</organism>
<comment type="caution">
    <text evidence="2">The sequence shown here is derived from an EMBL/GenBank/DDBJ whole genome shotgun (WGS) entry which is preliminary data.</text>
</comment>
<evidence type="ECO:0000313" key="3">
    <source>
        <dbReference type="Proteomes" id="UP000449846"/>
    </source>
</evidence>
<dbReference type="Proteomes" id="UP000449846">
    <property type="component" value="Unassembled WGS sequence"/>
</dbReference>
<sequence>MTSSLVCVPAATTSLSPVGEALHRVGITSLHLQARAKMHAPQEGPAVQQQGAIARAGNDLHSNLVAMSRYCMQQLVPRIHSLMIQAETVAEAIDALAADPEPDLSAELGAIAAELDRCGIILRGHARSSLRVTGMIRMSEQRLWGVLAAELHRIEGTEGPMMRGCARIESLAFELAVALDALMEGTSDLPLQTRNRLCDILIRVTSEDGSKKISDAERVDLINFLCNGMGEIRGIIENLTDERRSLGAMSPELDKAMLIATEASAQSVMTSRLEDVFRELDGQFSVMASEYRKLARKSARPTGRQQALNRIASDARDWRAAMQALREPLSLSQGGPDPSVQLRTPPRKRPGLSSSLRA</sequence>
<dbReference type="OrthoDB" id="7763792at2"/>
<feature type="region of interest" description="Disordered" evidence="1">
    <location>
        <begin position="325"/>
        <end position="358"/>
    </location>
</feature>
<evidence type="ECO:0000256" key="1">
    <source>
        <dbReference type="SAM" id="MobiDB-lite"/>
    </source>
</evidence>
<dbReference type="AlphaFoldDB" id="A0A844HKR1"/>
<protein>
    <submittedName>
        <fullName evidence="2">Uncharacterized protein</fullName>
    </submittedName>
</protein>
<dbReference type="RefSeq" id="WP_155040453.1">
    <property type="nucleotide sequence ID" value="NZ_JBHGCD010000011.1"/>
</dbReference>
<proteinExistence type="predicted"/>